<protein>
    <recommendedName>
        <fullName evidence="4">Thiolase-like protein type 1 additional C-terminal domain-containing protein</fullName>
    </recommendedName>
</protein>
<dbReference type="PANTHER" id="PTHR18919">
    <property type="entry name" value="ACETYL-COA C-ACYLTRANSFERASE"/>
    <property type="match status" value="1"/>
</dbReference>
<keyword evidence="6" id="KW-1185">Reference proteome</keyword>
<reference evidence="5 6" key="1">
    <citation type="journal article" date="2024" name="IMA Fungus">
        <title>IMA Genome - F19 : A genome assembly and annotation guide to empower mycologists, including annotated draft genome sequences of Ceratocystis pirilliformis, Diaporthe australafricana, Fusarium ophioides, Paecilomyces lecythidis, and Sporothrix stenoceras.</title>
        <authorList>
            <person name="Aylward J."/>
            <person name="Wilson A.M."/>
            <person name="Visagie C.M."/>
            <person name="Spraker J."/>
            <person name="Barnes I."/>
            <person name="Buitendag C."/>
            <person name="Ceriani C."/>
            <person name="Del Mar Angel L."/>
            <person name="du Plessis D."/>
            <person name="Fuchs T."/>
            <person name="Gasser K."/>
            <person name="Kramer D."/>
            <person name="Li W."/>
            <person name="Munsamy K."/>
            <person name="Piso A."/>
            <person name="Price J.L."/>
            <person name="Sonnekus B."/>
            <person name="Thomas C."/>
            <person name="van der Nest A."/>
            <person name="van Dijk A."/>
            <person name="van Heerden A."/>
            <person name="van Vuuren N."/>
            <person name="Yilmaz N."/>
            <person name="Duong T.A."/>
            <person name="van der Merwe N.A."/>
            <person name="Wingfield M.J."/>
            <person name="Wingfield B.D."/>
        </authorList>
    </citation>
    <scope>NUCLEOTIDE SEQUENCE [LARGE SCALE GENOMIC DNA]</scope>
    <source>
        <strain evidence="5 6">CMW 18300</strain>
    </source>
</reference>
<dbReference type="EMBL" id="JAWRVE010000038">
    <property type="protein sequence ID" value="KAL1870209.1"/>
    <property type="molecule type" value="Genomic_DNA"/>
</dbReference>
<evidence type="ECO:0000313" key="6">
    <source>
        <dbReference type="Proteomes" id="UP001583177"/>
    </source>
</evidence>
<dbReference type="InterPro" id="IPR016039">
    <property type="entry name" value="Thiolase-like"/>
</dbReference>
<comment type="caution">
    <text evidence="5">The sequence shown here is derived from an EMBL/GenBank/DDBJ whole genome shotgun (WGS) entry which is preliminary data.</text>
</comment>
<dbReference type="Gene3D" id="2.40.50.840">
    <property type="match status" value="1"/>
</dbReference>
<dbReference type="SUPFAM" id="SSF53901">
    <property type="entry name" value="Thiolase-like"/>
    <property type="match status" value="2"/>
</dbReference>
<evidence type="ECO:0000256" key="3">
    <source>
        <dbReference type="ARBA" id="ARBA00023315"/>
    </source>
</evidence>
<comment type="similarity">
    <text evidence="1">Belongs to the thiolase-like superfamily. Thiolase family.</text>
</comment>
<evidence type="ECO:0000256" key="1">
    <source>
        <dbReference type="ARBA" id="ARBA00010982"/>
    </source>
</evidence>
<organism evidence="5 6">
    <name type="scientific">Diaporthe australafricana</name>
    <dbReference type="NCBI Taxonomy" id="127596"/>
    <lineage>
        <taxon>Eukaryota</taxon>
        <taxon>Fungi</taxon>
        <taxon>Dikarya</taxon>
        <taxon>Ascomycota</taxon>
        <taxon>Pezizomycotina</taxon>
        <taxon>Sordariomycetes</taxon>
        <taxon>Sordariomycetidae</taxon>
        <taxon>Diaporthales</taxon>
        <taxon>Diaporthaceae</taxon>
        <taxon>Diaporthe</taxon>
    </lineage>
</organism>
<feature type="domain" description="Thiolase-like protein type 1 additional C-terminal" evidence="4">
    <location>
        <begin position="428"/>
        <end position="496"/>
    </location>
</feature>
<gene>
    <name evidence="5" type="ORF">Daus18300_005274</name>
</gene>
<dbReference type="Proteomes" id="UP001583177">
    <property type="component" value="Unassembled WGS sequence"/>
</dbReference>
<dbReference type="Pfam" id="PF18313">
    <property type="entry name" value="TLP1_add_C"/>
    <property type="match status" value="1"/>
</dbReference>
<dbReference type="Gene3D" id="3.40.47.10">
    <property type="match status" value="1"/>
</dbReference>
<accession>A0ABR3X374</accession>
<evidence type="ECO:0000259" key="4">
    <source>
        <dbReference type="Pfam" id="PF18313"/>
    </source>
</evidence>
<name>A0ABR3X374_9PEZI</name>
<dbReference type="PANTHER" id="PTHR18919:SF139">
    <property type="entry name" value="THIOLASE-LIKE PROTEIN TYPE 1 ADDITIONAL C-TERMINAL DOMAIN-CONTAINING PROTEIN"/>
    <property type="match status" value="1"/>
</dbReference>
<dbReference type="InterPro" id="IPR040771">
    <property type="entry name" value="TLP1_add_C"/>
</dbReference>
<proteinExistence type="inferred from homology"/>
<evidence type="ECO:0000313" key="5">
    <source>
        <dbReference type="EMBL" id="KAL1870209.1"/>
    </source>
</evidence>
<keyword evidence="2" id="KW-0808">Transferase</keyword>
<evidence type="ECO:0000256" key="2">
    <source>
        <dbReference type="ARBA" id="ARBA00022679"/>
    </source>
</evidence>
<sequence>MAYTPVIIGVADVKNKSHVHKEPATLMFEAISHAIHDTGLASFAPVTSQIDSIDVVRTWTWPYADLPSLLGKWLGLDERPAWTRYTNHGGNEPAKLVDEAAGRIARGESKVAVVTGGEALASVTACAKAGQAEPPDWTKPATSVEDVFSPSTMDLGQDIGGMHSIGAPIHIYPLYENAFRAHRGQTLKENNDESAALYADFAQVAARNQFSWNHGMKPATKEEIGVVSKRNRMICSPYPLLMNAFNTVNLAAAVILTSTENARELGVPEAKWIYPMGGAGRKEREHFWERPNFYRSDAISVTLDECLSNSGFTITDIDVLDLYSCFPIVPKLACQHLALPILESPKPLTLLGGLTSFGGAGNNYSMHAITEMSRKLRNGKAKNGLILANGGMLSYQHALCLSSNPRTQGLPYPDSRGISSAIVGAAAQVQPFAQGEAIIETYTVQFDREGKPEMAFIIGRLVDGANRFVANHGDQRTLQELASAVEEQIGKVGYVETRRDENGDTESNVFFVGPKPRI</sequence>
<keyword evidence="3" id="KW-0012">Acyltransferase</keyword>